<accession>A0A5P1REG3</accession>
<dbReference type="InterPro" id="IPR050400">
    <property type="entry name" value="Bact_Cytoskel_RodZ"/>
</dbReference>
<dbReference type="InterPro" id="IPR025194">
    <property type="entry name" value="RodZ-like_C"/>
</dbReference>
<dbReference type="CDD" id="cd00093">
    <property type="entry name" value="HTH_XRE"/>
    <property type="match status" value="1"/>
</dbReference>
<dbReference type="InterPro" id="IPR001387">
    <property type="entry name" value="Cro/C1-type_HTH"/>
</dbReference>
<evidence type="ECO:0000256" key="1">
    <source>
        <dbReference type="SAM" id="Phobius"/>
    </source>
</evidence>
<dbReference type="PANTHER" id="PTHR34475">
    <property type="match status" value="1"/>
</dbReference>
<protein>
    <submittedName>
        <fullName evidence="3">DUF4115 domain-containing protein</fullName>
    </submittedName>
</protein>
<keyword evidence="1" id="KW-0812">Transmembrane</keyword>
<dbReference type="Proteomes" id="UP000324760">
    <property type="component" value="Chromosome"/>
</dbReference>
<sequence length="321" mass="35357">MSSMPDESIEQDSNRFPGERLVIAREAQGYSQQAIAEELHLPVRYIQWIEEGAFEKLPSLVFARGYVRSYAKVVHTDAEPIISAFDCIYGGSCQKNNIKSVSKVQQQVKLGDPVMRWSGWFFLVLVIAAVVWWWKTQYGLAPPAEPVAAMTPALSVETADGNTLILPQLVDEPEVTDAQPADALLEEEEPKYLSDEEAAQLQSQLAAEDAEISSEVQDEGSEVLPIEEENEVADTSSAEVAKLEGLNILFSGECWVTVKNANGRTLFNNAKRKGQTLELKGQEPLSILIGRVSSVESISYNSKVIDLAPFTNKNVAKLTLP</sequence>
<gene>
    <name evidence="3" type="ORF">F0U83_13525</name>
</gene>
<dbReference type="Pfam" id="PF13464">
    <property type="entry name" value="RodZ_C"/>
    <property type="match status" value="1"/>
</dbReference>
<dbReference type="Gene3D" id="1.10.260.40">
    <property type="entry name" value="lambda repressor-like DNA-binding domains"/>
    <property type="match status" value="1"/>
</dbReference>
<dbReference type="KEGG" id="ncu:F0U83_13525"/>
<reference evidence="3 4" key="1">
    <citation type="journal article" date="2019" name="Biochem. Eng. J.">
        <title>Metabolic engineering of the marine bacteria Neptunomonas concharum for the production of acetoin and meso-2,3-butanediol from acetate.</title>
        <authorList>
            <person name="Li W."/>
            <person name="Pu N."/>
            <person name="Liu C.-X."/>
            <person name="Yuan Q.-P."/>
            <person name="Li Z.-J."/>
        </authorList>
    </citation>
    <scope>NUCLEOTIDE SEQUENCE [LARGE SCALE GENOMIC DNA]</scope>
    <source>
        <strain evidence="3 4">JCM17730</strain>
    </source>
</reference>
<evidence type="ECO:0000313" key="4">
    <source>
        <dbReference type="Proteomes" id="UP000324760"/>
    </source>
</evidence>
<dbReference type="Pfam" id="PF13413">
    <property type="entry name" value="HTH_25"/>
    <property type="match status" value="1"/>
</dbReference>
<dbReference type="InterPro" id="IPR010982">
    <property type="entry name" value="Lambda_DNA-bd_dom_sf"/>
</dbReference>
<keyword evidence="1" id="KW-0472">Membrane</keyword>
<dbReference type="SUPFAM" id="SSF47413">
    <property type="entry name" value="lambda repressor-like DNA-binding domains"/>
    <property type="match status" value="1"/>
</dbReference>
<keyword evidence="1" id="KW-1133">Transmembrane helix</keyword>
<proteinExistence type="predicted"/>
<feature type="transmembrane region" description="Helical" evidence="1">
    <location>
        <begin position="117"/>
        <end position="134"/>
    </location>
</feature>
<dbReference type="EMBL" id="CP043869">
    <property type="protein sequence ID" value="QEQ97655.1"/>
    <property type="molecule type" value="Genomic_DNA"/>
</dbReference>
<keyword evidence="4" id="KW-1185">Reference proteome</keyword>
<name>A0A5P1REG3_9GAMM</name>
<evidence type="ECO:0000259" key="2">
    <source>
        <dbReference type="Pfam" id="PF13464"/>
    </source>
</evidence>
<dbReference type="GO" id="GO:0003677">
    <property type="term" value="F:DNA binding"/>
    <property type="evidence" value="ECO:0007669"/>
    <property type="project" value="InterPro"/>
</dbReference>
<feature type="domain" description="Cytoskeleton protein RodZ-like C-terminal" evidence="2">
    <location>
        <begin position="248"/>
        <end position="319"/>
    </location>
</feature>
<dbReference type="PANTHER" id="PTHR34475:SF1">
    <property type="entry name" value="CYTOSKELETON PROTEIN RODZ"/>
    <property type="match status" value="1"/>
</dbReference>
<dbReference type="OrthoDB" id="9790252at2"/>
<dbReference type="AlphaFoldDB" id="A0A5P1REG3"/>
<organism evidence="3 4">
    <name type="scientific">Neptunomonas concharum</name>
    <dbReference type="NCBI Taxonomy" id="1031538"/>
    <lineage>
        <taxon>Bacteria</taxon>
        <taxon>Pseudomonadati</taxon>
        <taxon>Pseudomonadota</taxon>
        <taxon>Gammaproteobacteria</taxon>
        <taxon>Oceanospirillales</taxon>
        <taxon>Oceanospirillaceae</taxon>
        <taxon>Neptunomonas</taxon>
    </lineage>
</organism>
<evidence type="ECO:0000313" key="3">
    <source>
        <dbReference type="EMBL" id="QEQ97655.1"/>
    </source>
</evidence>